<sequence length="804" mass="91840">MQEDNFLNERDSFPPYSGLVLLPKKGDLSHLKNWRPISLINTYAKTFTRLLNARLMVHFSDKISIQQMGFMPKRFIAEQGLQVQCMQTIATKSKMPSIALLLDQEKAYDRIHFSYLDALMQAFNIPRTLITTILNLFSSTMIQPNVNGFLSSPLPQLRGLRQGDPLSPLLFNIAFDPFLRAVNNNTRIQGFSFPPDPLSGSTPPPVKILAYADDALVTLNDPSEFPALEELLQRYMAASNALLNYNKTQALSLSGRNQPHWTQFLASKGISSWHDYPSSTPLIYLGYGLFSNRQQRSSFVATLISTNRTSCQLHFTRNLTMRSCVTVLNSLILSKLWHVLRLFTFTPTEFGLLQSIISSLVNRNAKIVRFSFDTLTLPRTQGGLKLLNPAKQSNALQWRRIQPLLHPNHPSPSLMPSLPVLRSTLSFSLGSTRFPSYHWSLLFPPCRPSGLPNSGPVFNIIRAVDSIQRNFHLCFVDISTILRHPFLSFLQHTLSLSHSLTPTFSPPSTILKDHPTIRLHLYGSDVFEYNSTNLTLDLKQSFRDLPHPTSTSRAITKIRAHSLLLNTFTFQTMIPRYPRHLLTASQLDITAPPPTIDSLHSFLTSIISCQFDLESHQFRMADPSTKGFKSLLSFTPLPAPVPILTPNRWQTFWSLRIPLNARNTWYRVLHHKIATGKTLQRRLKVPYDATCTICRSSMETTEHFFFACPIKRSFWTTALRTYMPPPINQNSYSNFKKFLLLELHPSRQQHPLFPDLSVPQVFACMLHTIWYYHYQHLFQHTPFLPSILLSYLQKSLSTLQSQET</sequence>
<dbReference type="InterPro" id="IPR043502">
    <property type="entry name" value="DNA/RNA_pol_sf"/>
</dbReference>
<reference evidence="2 3" key="1">
    <citation type="submission" date="2022-11" db="EMBL/GenBank/DDBJ databases">
        <title>Mucor velutinosus strain NIH1002 WGS.</title>
        <authorList>
            <person name="Subramanian P."/>
            <person name="Mullikin J.C."/>
            <person name="Segre J.A."/>
            <person name="Zelazny A.M."/>
        </authorList>
    </citation>
    <scope>NUCLEOTIDE SEQUENCE [LARGE SCALE GENOMIC DNA]</scope>
    <source>
        <strain evidence="2 3">NIH1002</strain>
    </source>
</reference>
<dbReference type="Proteomes" id="UP001304243">
    <property type="component" value="Unassembled WGS sequence"/>
</dbReference>
<dbReference type="EMBL" id="JASEJX010000013">
    <property type="protein sequence ID" value="KAK4518194.1"/>
    <property type="molecule type" value="Genomic_DNA"/>
</dbReference>
<evidence type="ECO:0000259" key="1">
    <source>
        <dbReference type="PROSITE" id="PS50878"/>
    </source>
</evidence>
<dbReference type="PANTHER" id="PTHR19446">
    <property type="entry name" value="REVERSE TRANSCRIPTASES"/>
    <property type="match status" value="1"/>
</dbReference>
<dbReference type="GeneID" id="89945247"/>
<dbReference type="Pfam" id="PF00078">
    <property type="entry name" value="RVT_1"/>
    <property type="match status" value="1"/>
</dbReference>
<dbReference type="RefSeq" id="XP_064684860.1">
    <property type="nucleotide sequence ID" value="XM_064820940.1"/>
</dbReference>
<dbReference type="InterPro" id="IPR000477">
    <property type="entry name" value="RT_dom"/>
</dbReference>
<evidence type="ECO:0000313" key="3">
    <source>
        <dbReference type="Proteomes" id="UP001304243"/>
    </source>
</evidence>
<feature type="domain" description="Reverse transcriptase" evidence="1">
    <location>
        <begin position="3"/>
        <end position="289"/>
    </location>
</feature>
<dbReference type="CDD" id="cd01650">
    <property type="entry name" value="RT_nLTR_like"/>
    <property type="match status" value="1"/>
</dbReference>
<comment type="caution">
    <text evidence="2">The sequence shown here is derived from an EMBL/GenBank/DDBJ whole genome shotgun (WGS) entry which is preliminary data.</text>
</comment>
<dbReference type="Pfam" id="PF13966">
    <property type="entry name" value="zf-RVT"/>
    <property type="match status" value="1"/>
</dbReference>
<name>A0AAN7HNZ6_9FUNG</name>
<proteinExistence type="predicted"/>
<protein>
    <recommendedName>
        <fullName evidence="1">Reverse transcriptase domain-containing protein</fullName>
    </recommendedName>
</protein>
<dbReference type="SUPFAM" id="SSF56672">
    <property type="entry name" value="DNA/RNA polymerases"/>
    <property type="match status" value="1"/>
</dbReference>
<dbReference type="InterPro" id="IPR026960">
    <property type="entry name" value="RVT-Znf"/>
</dbReference>
<dbReference type="AlphaFoldDB" id="A0AAN7HNZ6"/>
<gene>
    <name evidence="2" type="ORF">ATC70_001545</name>
</gene>
<keyword evidence="3" id="KW-1185">Reference proteome</keyword>
<accession>A0AAN7HNZ6</accession>
<evidence type="ECO:0000313" key="2">
    <source>
        <dbReference type="EMBL" id="KAK4518194.1"/>
    </source>
</evidence>
<dbReference type="PROSITE" id="PS50878">
    <property type="entry name" value="RT_POL"/>
    <property type="match status" value="1"/>
</dbReference>
<organism evidence="2 3">
    <name type="scientific">Mucor velutinosus</name>
    <dbReference type="NCBI Taxonomy" id="708070"/>
    <lineage>
        <taxon>Eukaryota</taxon>
        <taxon>Fungi</taxon>
        <taxon>Fungi incertae sedis</taxon>
        <taxon>Mucoromycota</taxon>
        <taxon>Mucoromycotina</taxon>
        <taxon>Mucoromycetes</taxon>
        <taxon>Mucorales</taxon>
        <taxon>Mucorineae</taxon>
        <taxon>Mucoraceae</taxon>
        <taxon>Mucor</taxon>
    </lineage>
</organism>